<dbReference type="CDD" id="cd11576">
    <property type="entry name" value="GH99_GH71_like_2"/>
    <property type="match status" value="1"/>
</dbReference>
<dbReference type="Proteomes" id="UP000642748">
    <property type="component" value="Unassembled WGS sequence"/>
</dbReference>
<dbReference type="Gene3D" id="2.60.120.260">
    <property type="entry name" value="Galactose-binding domain-like"/>
    <property type="match status" value="1"/>
</dbReference>
<dbReference type="Gene3D" id="3.20.20.80">
    <property type="entry name" value="Glycosidases"/>
    <property type="match status" value="1"/>
</dbReference>
<gene>
    <name evidence="3" type="ORF">Raf01_21900</name>
</gene>
<dbReference type="InterPro" id="IPR008979">
    <property type="entry name" value="Galactose-bd-like_sf"/>
</dbReference>
<feature type="domain" description="F5/8 type C" evidence="2">
    <location>
        <begin position="413"/>
        <end position="565"/>
    </location>
</feature>
<evidence type="ECO:0000313" key="3">
    <source>
        <dbReference type="EMBL" id="GIH14018.1"/>
    </source>
</evidence>
<dbReference type="Pfam" id="PF00754">
    <property type="entry name" value="F5_F8_type_C"/>
    <property type="match status" value="1"/>
</dbReference>
<accession>A0A8J3QR76</accession>
<dbReference type="SUPFAM" id="SSF49785">
    <property type="entry name" value="Galactose-binding domain-like"/>
    <property type="match status" value="1"/>
</dbReference>
<dbReference type="RefSeq" id="WP_203917691.1">
    <property type="nucleotide sequence ID" value="NZ_BONZ01000021.1"/>
</dbReference>
<keyword evidence="1" id="KW-0732">Signal</keyword>
<dbReference type="EMBL" id="BONZ01000021">
    <property type="protein sequence ID" value="GIH14018.1"/>
    <property type="molecule type" value="Genomic_DNA"/>
</dbReference>
<feature type="signal peptide" evidence="1">
    <location>
        <begin position="1"/>
        <end position="27"/>
    </location>
</feature>
<evidence type="ECO:0000313" key="4">
    <source>
        <dbReference type="Proteomes" id="UP000642748"/>
    </source>
</evidence>
<proteinExistence type="predicted"/>
<name>A0A8J3QR76_9ACTN</name>
<dbReference type="InterPro" id="IPR000421">
    <property type="entry name" value="FA58C"/>
</dbReference>
<dbReference type="InterPro" id="IPR006311">
    <property type="entry name" value="TAT_signal"/>
</dbReference>
<reference evidence="3" key="1">
    <citation type="submission" date="2021-01" db="EMBL/GenBank/DDBJ databases">
        <title>Whole genome shotgun sequence of Rugosimonospora africana NBRC 104875.</title>
        <authorList>
            <person name="Komaki H."/>
            <person name="Tamura T."/>
        </authorList>
    </citation>
    <scope>NUCLEOTIDE SEQUENCE</scope>
    <source>
        <strain evidence="3">NBRC 104875</strain>
    </source>
</reference>
<dbReference type="SMART" id="SM00231">
    <property type="entry name" value="FA58C"/>
    <property type="match status" value="1"/>
</dbReference>
<sequence length="565" mass="60581">MGVTRRSVLTSALAGTTLAALSATELAATADAATAGAATAASPVGDVVGKITVGYQGWFACPGDGAPINAWWHWSQNWSQAPSPSNNVIKAWPDMREYARGYQTAYANLNNGAPATLFSSYDQQTVNTHFQWMQQYGCDTAALQRFNPNSSEGPTRDAMAARVRSAAEAYGRKFYIMYDVTGWTAMQSEIKADWNGKMSAHTASAAYARQNGKPVVCVWGFGYNDNNHPWDAATCLDVINWFKGQGCYVIGGVPREWRTGVGGSRPGFLDTYHAFNALSPWMVGAIGTAADSDSVYQNINVPDQADCNAHGIDYQPCVLPGDVSARQRAHGDFMWRQFYNMVRVGAQGIYISMFDEYGEGNQIAKTAEHSSGVPANSGLWALDEDGITCSSDYYLRLTGDGGRMLKGQLPLTATRPTPPVVSGGGTTNLALRRPTAESGHTQVYGSANAVDDDPGTYWESANNAFPQWLQVDLGATMSTRRVVLKLPPASAWNTRTQTVSVSGSTDGSAFTTVAGPAGYTFNPATGNTATIVFPAAASVRYLRLTFTANTGWPAGQVSEFEVYNA</sequence>
<evidence type="ECO:0000256" key="1">
    <source>
        <dbReference type="SAM" id="SignalP"/>
    </source>
</evidence>
<dbReference type="PROSITE" id="PS50022">
    <property type="entry name" value="FA58C_3"/>
    <property type="match status" value="1"/>
</dbReference>
<organism evidence="3 4">
    <name type="scientific">Rugosimonospora africana</name>
    <dbReference type="NCBI Taxonomy" id="556532"/>
    <lineage>
        <taxon>Bacteria</taxon>
        <taxon>Bacillati</taxon>
        <taxon>Actinomycetota</taxon>
        <taxon>Actinomycetes</taxon>
        <taxon>Micromonosporales</taxon>
        <taxon>Micromonosporaceae</taxon>
        <taxon>Rugosimonospora</taxon>
    </lineage>
</organism>
<dbReference type="AlphaFoldDB" id="A0A8J3QR76"/>
<dbReference type="PROSITE" id="PS51318">
    <property type="entry name" value="TAT"/>
    <property type="match status" value="1"/>
</dbReference>
<keyword evidence="4" id="KW-1185">Reference proteome</keyword>
<protein>
    <submittedName>
        <fullName evidence="3">Lectin</fullName>
    </submittedName>
</protein>
<evidence type="ECO:0000259" key="2">
    <source>
        <dbReference type="PROSITE" id="PS50022"/>
    </source>
</evidence>
<feature type="chain" id="PRO_5039279088" evidence="1">
    <location>
        <begin position="28"/>
        <end position="565"/>
    </location>
</feature>
<comment type="caution">
    <text evidence="3">The sequence shown here is derived from an EMBL/GenBank/DDBJ whole genome shotgun (WGS) entry which is preliminary data.</text>
</comment>